<feature type="domain" description="Gfo/Idh/MocA-like oxidoreductase N-terminal" evidence="1">
    <location>
        <begin position="9"/>
        <end position="107"/>
    </location>
</feature>
<accession>A0A6J6F1A4</accession>
<dbReference type="Pfam" id="PF22725">
    <property type="entry name" value="GFO_IDH_MocA_C3"/>
    <property type="match status" value="1"/>
</dbReference>
<dbReference type="InterPro" id="IPR036291">
    <property type="entry name" value="NAD(P)-bd_dom_sf"/>
</dbReference>
<dbReference type="InterPro" id="IPR055170">
    <property type="entry name" value="GFO_IDH_MocA-like_dom"/>
</dbReference>
<dbReference type="PANTHER" id="PTHR43377:SF1">
    <property type="entry name" value="BILIVERDIN REDUCTASE A"/>
    <property type="match status" value="1"/>
</dbReference>
<dbReference type="EMBL" id="CAEZTM010000114">
    <property type="protein sequence ID" value="CAB4582226.1"/>
    <property type="molecule type" value="Genomic_DNA"/>
</dbReference>
<dbReference type="SUPFAM" id="SSF55347">
    <property type="entry name" value="Glyceraldehyde-3-phosphate dehydrogenase-like, C-terminal domain"/>
    <property type="match status" value="1"/>
</dbReference>
<dbReference type="GO" id="GO:0000166">
    <property type="term" value="F:nucleotide binding"/>
    <property type="evidence" value="ECO:0007669"/>
    <property type="project" value="InterPro"/>
</dbReference>
<dbReference type="SUPFAM" id="SSF51735">
    <property type="entry name" value="NAD(P)-binding Rossmann-fold domains"/>
    <property type="match status" value="1"/>
</dbReference>
<dbReference type="Gene3D" id="3.40.50.720">
    <property type="entry name" value="NAD(P)-binding Rossmann-like Domain"/>
    <property type="match status" value="1"/>
</dbReference>
<name>A0A6J6F1A4_9ZZZZ</name>
<sequence>MARDATALSVAIVGFGSAGERAFEVLRELRPDAEFLVVSRNGAAGEGFRSTRSLDDVVAFEPDAVVLAGPATTRADVLRQIGALTVPVFIEKPLAHTLGDAVVVVELLGPVLERSQLGYNLRFSESLVAFRDIVRGGQFGRVERFSAETAQYLPDWRPGKDYRDTVSARADLGGGVLLELSHELDYLRWIFGEWDWVSAWTGRTSSLEIDVEDTALVTIGIEGDQAETQVVGQLSLDFVRRDKTRTVTAVCESGTLRWDGISGTVEINEPSESRWKTLLTDSGSQSTYRAQWDSFLSVVEKGSAPLVAMSDGVAVLRAVEAIRHSHEQSGARIFLKTGGVVS</sequence>
<protein>
    <submittedName>
        <fullName evidence="3">Unannotated protein</fullName>
    </submittedName>
</protein>
<feature type="domain" description="GFO/IDH/MocA-like oxidoreductase" evidence="2">
    <location>
        <begin position="129"/>
        <end position="257"/>
    </location>
</feature>
<evidence type="ECO:0000259" key="1">
    <source>
        <dbReference type="Pfam" id="PF01408"/>
    </source>
</evidence>
<evidence type="ECO:0000313" key="3">
    <source>
        <dbReference type="EMBL" id="CAB4582226.1"/>
    </source>
</evidence>
<dbReference type="AlphaFoldDB" id="A0A6J6F1A4"/>
<proteinExistence type="predicted"/>
<reference evidence="3" key="1">
    <citation type="submission" date="2020-05" db="EMBL/GenBank/DDBJ databases">
        <authorList>
            <person name="Chiriac C."/>
            <person name="Salcher M."/>
            <person name="Ghai R."/>
            <person name="Kavagutti S V."/>
        </authorList>
    </citation>
    <scope>NUCLEOTIDE SEQUENCE</scope>
</reference>
<dbReference type="Gene3D" id="3.30.360.10">
    <property type="entry name" value="Dihydrodipicolinate Reductase, domain 2"/>
    <property type="match status" value="1"/>
</dbReference>
<gene>
    <name evidence="3" type="ORF">UFOPK1684_01492</name>
</gene>
<dbReference type="InterPro" id="IPR051450">
    <property type="entry name" value="Gfo/Idh/MocA_Oxidoreductases"/>
</dbReference>
<organism evidence="3">
    <name type="scientific">freshwater metagenome</name>
    <dbReference type="NCBI Taxonomy" id="449393"/>
    <lineage>
        <taxon>unclassified sequences</taxon>
        <taxon>metagenomes</taxon>
        <taxon>ecological metagenomes</taxon>
    </lineage>
</organism>
<evidence type="ECO:0000259" key="2">
    <source>
        <dbReference type="Pfam" id="PF22725"/>
    </source>
</evidence>
<dbReference type="PANTHER" id="PTHR43377">
    <property type="entry name" value="BILIVERDIN REDUCTASE A"/>
    <property type="match status" value="1"/>
</dbReference>
<dbReference type="InterPro" id="IPR000683">
    <property type="entry name" value="Gfo/Idh/MocA-like_OxRdtase_N"/>
</dbReference>
<dbReference type="Pfam" id="PF01408">
    <property type="entry name" value="GFO_IDH_MocA"/>
    <property type="match status" value="1"/>
</dbReference>